<dbReference type="InterPro" id="IPR032675">
    <property type="entry name" value="LRR_dom_sf"/>
</dbReference>
<evidence type="ECO:0000313" key="2">
    <source>
        <dbReference type="Proteomes" id="UP000785679"/>
    </source>
</evidence>
<dbReference type="EMBL" id="RRYP01002638">
    <property type="protein sequence ID" value="TNV84557.1"/>
    <property type="molecule type" value="Genomic_DNA"/>
</dbReference>
<protein>
    <submittedName>
        <fullName evidence="1">Uncharacterized protein</fullName>
    </submittedName>
</protein>
<dbReference type="Proteomes" id="UP000785679">
    <property type="component" value="Unassembled WGS sequence"/>
</dbReference>
<sequence length="327" mass="38978">MDKEFLKCYEYMKNLYAELQKSAYLNHFTLRLVSQKHWENVSDEDASKFLLLLQQIQELLGENFKISELDYLFPQNFSSIMKYKLQLDNLNVNLSKLRLSSISMQIVSNFICSEKLHISLFNGRQIHKYEEKIQSPSILKIIFYHEGGYVDRLDWEYTVVNILDSIIPSSNLIELDISLVRFMFKVYDLNNLVQIYKFIEQCPSLKKLHLPFTNDSTLLQSFTTLIKNIGSNLQYLQLKYAKHVINNNQTQVHPVLFELFGYISTNMSNLRYLKLELPDEGFKLYEEGYIEHFRSRTLPLHVKFRRYYNPQTSTYYYMSTQNQKYNI</sequence>
<gene>
    <name evidence="1" type="ORF">FGO68_gene7749</name>
</gene>
<accession>A0A8J8T6S8</accession>
<name>A0A8J8T6S8_HALGN</name>
<evidence type="ECO:0000313" key="1">
    <source>
        <dbReference type="EMBL" id="TNV84557.1"/>
    </source>
</evidence>
<comment type="caution">
    <text evidence="1">The sequence shown here is derived from an EMBL/GenBank/DDBJ whole genome shotgun (WGS) entry which is preliminary data.</text>
</comment>
<reference evidence="1" key="1">
    <citation type="submission" date="2019-06" db="EMBL/GenBank/DDBJ databases">
        <authorList>
            <person name="Zheng W."/>
        </authorList>
    </citation>
    <scope>NUCLEOTIDE SEQUENCE</scope>
    <source>
        <strain evidence="1">QDHG01</strain>
    </source>
</reference>
<organism evidence="1 2">
    <name type="scientific">Halteria grandinella</name>
    <dbReference type="NCBI Taxonomy" id="5974"/>
    <lineage>
        <taxon>Eukaryota</taxon>
        <taxon>Sar</taxon>
        <taxon>Alveolata</taxon>
        <taxon>Ciliophora</taxon>
        <taxon>Intramacronucleata</taxon>
        <taxon>Spirotrichea</taxon>
        <taxon>Stichotrichia</taxon>
        <taxon>Sporadotrichida</taxon>
        <taxon>Halteriidae</taxon>
        <taxon>Halteria</taxon>
    </lineage>
</organism>
<dbReference type="AlphaFoldDB" id="A0A8J8T6S8"/>
<proteinExistence type="predicted"/>
<dbReference type="Gene3D" id="3.80.10.10">
    <property type="entry name" value="Ribonuclease Inhibitor"/>
    <property type="match status" value="1"/>
</dbReference>
<keyword evidence="2" id="KW-1185">Reference proteome</keyword>